<evidence type="ECO:0000256" key="6">
    <source>
        <dbReference type="SAM" id="Coils"/>
    </source>
</evidence>
<evidence type="ECO:0000256" key="3">
    <source>
        <dbReference type="ARBA" id="ARBA00023125"/>
    </source>
</evidence>
<dbReference type="InterPro" id="IPR004827">
    <property type="entry name" value="bZIP"/>
</dbReference>
<dbReference type="InterPro" id="IPR040223">
    <property type="entry name" value="PAR_bZIP"/>
</dbReference>
<protein>
    <submittedName>
        <fullName evidence="9">Thyrotroph embryonic factor</fullName>
    </submittedName>
</protein>
<keyword evidence="2" id="KW-0805">Transcription regulation</keyword>
<keyword evidence="6" id="KW-0175">Coiled coil</keyword>
<evidence type="ECO:0000256" key="4">
    <source>
        <dbReference type="ARBA" id="ARBA00023163"/>
    </source>
</evidence>
<reference evidence="9" key="1">
    <citation type="submission" date="2025-08" db="UniProtKB">
        <authorList>
            <consortium name="RefSeq"/>
        </authorList>
    </citation>
    <scope>IDENTIFICATION</scope>
</reference>
<gene>
    <name evidence="9" type="primary">LOC100208998</name>
</gene>
<feature type="domain" description="BZIP" evidence="7">
    <location>
        <begin position="150"/>
        <end position="213"/>
    </location>
</feature>
<evidence type="ECO:0000313" key="8">
    <source>
        <dbReference type="Proteomes" id="UP001652625"/>
    </source>
</evidence>
<dbReference type="PANTHER" id="PTHR11988:SF27">
    <property type="entry name" value="GH27708P"/>
    <property type="match status" value="1"/>
</dbReference>
<evidence type="ECO:0000256" key="2">
    <source>
        <dbReference type="ARBA" id="ARBA00023015"/>
    </source>
</evidence>
<dbReference type="Pfam" id="PF07716">
    <property type="entry name" value="bZIP_2"/>
    <property type="match status" value="1"/>
</dbReference>
<evidence type="ECO:0000256" key="5">
    <source>
        <dbReference type="ARBA" id="ARBA00023242"/>
    </source>
</evidence>
<feature type="coiled-coil region" evidence="6">
    <location>
        <begin position="182"/>
        <end position="223"/>
    </location>
</feature>
<dbReference type="InterPro" id="IPR046347">
    <property type="entry name" value="bZIP_sf"/>
</dbReference>
<evidence type="ECO:0000313" key="9">
    <source>
        <dbReference type="RefSeq" id="XP_065662324.1"/>
    </source>
</evidence>
<sequence length="227" mass="26441">MSPEEENNWMNGQGRMGGMEDEIDDFLKILMDEHKSEQIVLDQNTKNTNMHFLCTNSLLGHKPLQLTSTNCDGAESPASSYGTLYSPPSSPESIRIQMNSSCNKNISINEPVVHIPSIMLGQDNDGSYKYDPRPLGRKKRRNLVPDEKKTIDYWERRKRNNQAARRSREERRLKELQTFHCMKLLQNENTSLKQTIQIMLRNQQQLQEEINMMKQVIDQSYKQRHGT</sequence>
<dbReference type="Gene3D" id="1.20.5.170">
    <property type="match status" value="1"/>
</dbReference>
<accession>A0ABM4CKM7</accession>
<keyword evidence="8" id="KW-1185">Reference proteome</keyword>
<keyword evidence="5" id="KW-0539">Nucleus</keyword>
<dbReference type="PROSITE" id="PS50217">
    <property type="entry name" value="BZIP"/>
    <property type="match status" value="1"/>
</dbReference>
<dbReference type="PANTHER" id="PTHR11988">
    <property type="entry name" value="THYROTROPH EMBRYONIC FACTOR RELATED"/>
    <property type="match status" value="1"/>
</dbReference>
<keyword evidence="3" id="KW-0238">DNA-binding</keyword>
<comment type="subcellular location">
    <subcellularLocation>
        <location evidence="1">Nucleus</location>
    </subcellularLocation>
</comment>
<dbReference type="RefSeq" id="XP_065662324.1">
    <property type="nucleotide sequence ID" value="XM_065806252.1"/>
</dbReference>
<proteinExistence type="predicted"/>
<evidence type="ECO:0000259" key="7">
    <source>
        <dbReference type="PROSITE" id="PS50217"/>
    </source>
</evidence>
<dbReference type="Proteomes" id="UP001652625">
    <property type="component" value="Chromosome 09"/>
</dbReference>
<evidence type="ECO:0000256" key="1">
    <source>
        <dbReference type="ARBA" id="ARBA00004123"/>
    </source>
</evidence>
<dbReference type="SUPFAM" id="SSF57959">
    <property type="entry name" value="Leucine zipper domain"/>
    <property type="match status" value="1"/>
</dbReference>
<dbReference type="GeneID" id="100208998"/>
<name>A0ABM4CKM7_HYDVU</name>
<keyword evidence="4" id="KW-0804">Transcription</keyword>
<organism evidence="8 9">
    <name type="scientific">Hydra vulgaris</name>
    <name type="common">Hydra</name>
    <name type="synonym">Hydra attenuata</name>
    <dbReference type="NCBI Taxonomy" id="6087"/>
    <lineage>
        <taxon>Eukaryota</taxon>
        <taxon>Metazoa</taxon>
        <taxon>Cnidaria</taxon>
        <taxon>Hydrozoa</taxon>
        <taxon>Hydroidolina</taxon>
        <taxon>Anthoathecata</taxon>
        <taxon>Aplanulata</taxon>
        <taxon>Hydridae</taxon>
        <taxon>Hydra</taxon>
    </lineage>
</organism>